<sequence>MVRVNFFLAALALATGALAKTNSDCQTQYNSCRTGADANMSYCVSEHQTCCADVYDSCRVGADANMAQCAADNAACKAQS</sequence>
<protein>
    <recommendedName>
        <fullName evidence="4">Extracellular membrane protein CFEM domain-containing protein</fullName>
    </recommendedName>
</protein>
<keyword evidence="3" id="KW-1185">Reference proteome</keyword>
<evidence type="ECO:0000313" key="2">
    <source>
        <dbReference type="EMBL" id="KAJ5546918.1"/>
    </source>
</evidence>
<reference evidence="2 3" key="1">
    <citation type="journal article" date="2023" name="IMA Fungus">
        <title>Comparative genomic study of the Penicillium genus elucidates a diverse pangenome and 15 lateral gene transfer events.</title>
        <authorList>
            <person name="Petersen C."/>
            <person name="Sorensen T."/>
            <person name="Nielsen M.R."/>
            <person name="Sondergaard T.E."/>
            <person name="Sorensen J.L."/>
            <person name="Fitzpatrick D.A."/>
            <person name="Frisvad J.C."/>
            <person name="Nielsen K.L."/>
        </authorList>
    </citation>
    <scope>NUCLEOTIDE SEQUENCE [LARGE SCALE GENOMIC DNA]</scope>
    <source>
        <strain evidence="2 3">IBT 35679</strain>
    </source>
</reference>
<evidence type="ECO:0000313" key="3">
    <source>
        <dbReference type="Proteomes" id="UP001220324"/>
    </source>
</evidence>
<keyword evidence="1" id="KW-0732">Signal</keyword>
<feature type="signal peptide" evidence="1">
    <location>
        <begin position="1"/>
        <end position="19"/>
    </location>
</feature>
<dbReference type="EMBL" id="JAQIZZ010000003">
    <property type="protein sequence ID" value="KAJ5546918.1"/>
    <property type="molecule type" value="Genomic_DNA"/>
</dbReference>
<name>A0AAD6D0S1_9EURO</name>
<proteinExistence type="predicted"/>
<dbReference type="AlphaFoldDB" id="A0AAD6D0S1"/>
<accession>A0AAD6D0S1</accession>
<evidence type="ECO:0008006" key="4">
    <source>
        <dbReference type="Google" id="ProtNLM"/>
    </source>
</evidence>
<gene>
    <name evidence="2" type="ORF">N7494_004503</name>
</gene>
<dbReference type="Proteomes" id="UP001220324">
    <property type="component" value="Unassembled WGS sequence"/>
</dbReference>
<organism evidence="2 3">
    <name type="scientific">Penicillium frequentans</name>
    <dbReference type="NCBI Taxonomy" id="3151616"/>
    <lineage>
        <taxon>Eukaryota</taxon>
        <taxon>Fungi</taxon>
        <taxon>Dikarya</taxon>
        <taxon>Ascomycota</taxon>
        <taxon>Pezizomycotina</taxon>
        <taxon>Eurotiomycetes</taxon>
        <taxon>Eurotiomycetidae</taxon>
        <taxon>Eurotiales</taxon>
        <taxon>Aspergillaceae</taxon>
        <taxon>Penicillium</taxon>
    </lineage>
</organism>
<feature type="chain" id="PRO_5042054521" description="Extracellular membrane protein CFEM domain-containing protein" evidence="1">
    <location>
        <begin position="20"/>
        <end position="80"/>
    </location>
</feature>
<evidence type="ECO:0000256" key="1">
    <source>
        <dbReference type="SAM" id="SignalP"/>
    </source>
</evidence>
<comment type="caution">
    <text evidence="2">The sequence shown here is derived from an EMBL/GenBank/DDBJ whole genome shotgun (WGS) entry which is preliminary data.</text>
</comment>